<gene>
    <name evidence="2" type="ORF">EDM56_10840</name>
</gene>
<dbReference type="GO" id="GO:0051920">
    <property type="term" value="F:peroxiredoxin activity"/>
    <property type="evidence" value="ECO:0007669"/>
    <property type="project" value="InterPro"/>
</dbReference>
<evidence type="ECO:0000313" key="3">
    <source>
        <dbReference type="Proteomes" id="UP000271031"/>
    </source>
</evidence>
<sequence length="128" mass="13891">MIDVKTYYDPANLQRIPDLGKLSPEAAAAFLNFEHQVYQTAQVLPERTKELIAITVAHVTGCPYCIGVHVKKFKGLGGSMEEVMEALLVAASTRAGAILSHGVNALLAFEEGEEKQPEKSQNGPECFC</sequence>
<dbReference type="OrthoDB" id="9806086at2"/>
<dbReference type="SUPFAM" id="SSF69118">
    <property type="entry name" value="AhpD-like"/>
    <property type="match status" value="1"/>
</dbReference>
<proteinExistence type="predicted"/>
<dbReference type="RefSeq" id="WP_122917922.1">
    <property type="nucleotide sequence ID" value="NZ_RHHQ01000008.1"/>
</dbReference>
<reference evidence="2 3" key="1">
    <citation type="submission" date="2018-10" db="EMBL/GenBank/DDBJ databases">
        <title>Phylogenomics of Brevibacillus.</title>
        <authorList>
            <person name="Dunlap C."/>
        </authorList>
    </citation>
    <scope>NUCLEOTIDE SEQUENCE [LARGE SCALE GENOMIC DNA]</scope>
    <source>
        <strain evidence="2 3">JCM 15716</strain>
    </source>
</reference>
<dbReference type="InterPro" id="IPR003779">
    <property type="entry name" value="CMD-like"/>
</dbReference>
<evidence type="ECO:0000259" key="1">
    <source>
        <dbReference type="Pfam" id="PF02627"/>
    </source>
</evidence>
<dbReference type="NCBIfam" id="TIGR00778">
    <property type="entry name" value="ahpD_dom"/>
    <property type="match status" value="1"/>
</dbReference>
<dbReference type="Pfam" id="PF02627">
    <property type="entry name" value="CMD"/>
    <property type="match status" value="1"/>
</dbReference>
<dbReference type="PANTHER" id="PTHR33930:SF8">
    <property type="entry name" value="4-CARBOXYMUCONOLACTONE DECARBOXYLASE"/>
    <property type="match status" value="1"/>
</dbReference>
<keyword evidence="3" id="KW-1185">Reference proteome</keyword>
<accession>A0A3M8DRQ8</accession>
<name>A0A3M8DRQ8_9BACL</name>
<evidence type="ECO:0000313" key="2">
    <source>
        <dbReference type="EMBL" id="RNB89667.1"/>
    </source>
</evidence>
<dbReference type="Proteomes" id="UP000271031">
    <property type="component" value="Unassembled WGS sequence"/>
</dbReference>
<comment type="caution">
    <text evidence="2">The sequence shown here is derived from an EMBL/GenBank/DDBJ whole genome shotgun (WGS) entry which is preliminary data.</text>
</comment>
<dbReference type="Gene3D" id="1.20.1290.10">
    <property type="entry name" value="AhpD-like"/>
    <property type="match status" value="1"/>
</dbReference>
<dbReference type="EMBL" id="RHHQ01000008">
    <property type="protein sequence ID" value="RNB89667.1"/>
    <property type="molecule type" value="Genomic_DNA"/>
</dbReference>
<dbReference type="InterPro" id="IPR004675">
    <property type="entry name" value="AhpD_core"/>
</dbReference>
<dbReference type="AlphaFoldDB" id="A0A3M8DRQ8"/>
<protein>
    <submittedName>
        <fullName evidence="2">Carboxymuconolactone decarboxylase family protein</fullName>
    </submittedName>
</protein>
<feature type="domain" description="Carboxymuconolactone decarboxylase-like" evidence="1">
    <location>
        <begin position="24"/>
        <end position="106"/>
    </location>
</feature>
<organism evidence="2 3">
    <name type="scientific">Brevibacillus fluminis</name>
    <dbReference type="NCBI Taxonomy" id="511487"/>
    <lineage>
        <taxon>Bacteria</taxon>
        <taxon>Bacillati</taxon>
        <taxon>Bacillota</taxon>
        <taxon>Bacilli</taxon>
        <taxon>Bacillales</taxon>
        <taxon>Paenibacillaceae</taxon>
        <taxon>Brevibacillus</taxon>
    </lineage>
</organism>
<dbReference type="InterPro" id="IPR029032">
    <property type="entry name" value="AhpD-like"/>
</dbReference>
<dbReference type="PANTHER" id="PTHR33930">
    <property type="entry name" value="ALKYL HYDROPEROXIDE REDUCTASE AHPD"/>
    <property type="match status" value="1"/>
</dbReference>